<dbReference type="Proteomes" id="UP000000268">
    <property type="component" value="Chromosome"/>
</dbReference>
<protein>
    <submittedName>
        <fullName evidence="1">Uncharacterized protein</fullName>
    </submittedName>
</protein>
<sequence>MTELTELAEQAIAKIKASLLTLPPNMQDAVAAQILGDFENVQDDAKAKIVPEYFEDEVRRIQSYESSKSAFLKELSSALPEYSLQKKSRGFTADEILQYLDKSDYPLLTLNVDIAAVRVTGFCNQESWAIVYELLMNYPSSDGIGLMLRAYGPGVKVAQGFDTPVLHSPFEWYKWEIEYDESHTPIIPQELEVYIRNDLVEIPSKDVVRQNRAPEFDFDLLVHLVESYGEELYSTDEELSLYVSKDLEKLVHLDDWHHKYNFLKGEEEGVWKEDKLHIPSYTLGVEVIARILETQYFDLCDLPSVRQLGFEWTTYE</sequence>
<dbReference type="RefSeq" id="WP_012164778.1">
    <property type="nucleotide sequence ID" value="NC_009925.1"/>
</dbReference>
<dbReference type="EMBL" id="CP000828">
    <property type="protein sequence ID" value="ABW29463.1"/>
    <property type="molecule type" value="Genomic_DNA"/>
</dbReference>
<reference evidence="1 2" key="1">
    <citation type="journal article" date="2008" name="Proc. Natl. Acad. Sci. U.S.A.">
        <title>Niche adaptation and genome expansion in the chlorophyll d-producing cyanobacterium Acaryochloris marina.</title>
        <authorList>
            <person name="Swingley W.D."/>
            <person name="Chen M."/>
            <person name="Cheung P.C."/>
            <person name="Conrad A.L."/>
            <person name="Dejesa L.C."/>
            <person name="Hao J."/>
            <person name="Honchak B.M."/>
            <person name="Karbach L.E."/>
            <person name="Kurdoglu A."/>
            <person name="Lahiri S."/>
            <person name="Mastrian S.D."/>
            <person name="Miyashita H."/>
            <person name="Page L."/>
            <person name="Ramakrishna P."/>
            <person name="Satoh S."/>
            <person name="Sattley W.M."/>
            <person name="Shimada Y."/>
            <person name="Taylor H.L."/>
            <person name="Tomo T."/>
            <person name="Tsuchiya T."/>
            <person name="Wang Z.T."/>
            <person name="Raymond J."/>
            <person name="Mimuro M."/>
            <person name="Blankenship R.E."/>
            <person name="Touchman J.W."/>
        </authorList>
    </citation>
    <scope>NUCLEOTIDE SEQUENCE [LARGE SCALE GENOMIC DNA]</scope>
    <source>
        <strain evidence="2">MBIC 11017</strain>
    </source>
</reference>
<dbReference type="HOGENOM" id="CLU_878861_0_0_3"/>
<dbReference type="InterPro" id="IPR054272">
    <property type="entry name" value="DUF7003"/>
</dbReference>
<evidence type="ECO:0000313" key="1">
    <source>
        <dbReference type="EMBL" id="ABW29463.1"/>
    </source>
</evidence>
<proteinExistence type="predicted"/>
<dbReference type="KEGG" id="amr:AM1_4486"/>
<keyword evidence="2" id="KW-1185">Reference proteome</keyword>
<dbReference type="OrthoDB" id="570872at2"/>
<dbReference type="AlphaFoldDB" id="B0CG16"/>
<dbReference type="eggNOG" id="ENOG5030KI8">
    <property type="taxonomic scope" value="Bacteria"/>
</dbReference>
<name>B0CG16_ACAM1</name>
<dbReference type="STRING" id="329726.AM1_4486"/>
<organism evidence="1 2">
    <name type="scientific">Acaryochloris marina (strain MBIC 11017)</name>
    <dbReference type="NCBI Taxonomy" id="329726"/>
    <lineage>
        <taxon>Bacteria</taxon>
        <taxon>Bacillati</taxon>
        <taxon>Cyanobacteriota</taxon>
        <taxon>Cyanophyceae</taxon>
        <taxon>Acaryochloridales</taxon>
        <taxon>Acaryochloridaceae</taxon>
        <taxon>Acaryochloris</taxon>
    </lineage>
</organism>
<accession>B0CG16</accession>
<gene>
    <name evidence="1" type="ordered locus">AM1_4486</name>
</gene>
<dbReference type="Pfam" id="PF22535">
    <property type="entry name" value="DUF7003"/>
    <property type="match status" value="1"/>
</dbReference>
<evidence type="ECO:0000313" key="2">
    <source>
        <dbReference type="Proteomes" id="UP000000268"/>
    </source>
</evidence>